<dbReference type="InterPro" id="IPR038330">
    <property type="entry name" value="TspO/MBR-related_sf"/>
</dbReference>
<feature type="transmembrane region" description="Helical" evidence="6">
    <location>
        <begin position="143"/>
        <end position="163"/>
    </location>
</feature>
<feature type="transmembrane region" description="Helical" evidence="6">
    <location>
        <begin position="61"/>
        <end position="81"/>
    </location>
</feature>
<name>A0A6J4SU29_9SPHN</name>
<dbReference type="InterPro" id="IPR004307">
    <property type="entry name" value="TspO_MBR"/>
</dbReference>
<keyword evidence="5 6" id="KW-0472">Membrane</keyword>
<evidence type="ECO:0000256" key="3">
    <source>
        <dbReference type="ARBA" id="ARBA00022692"/>
    </source>
</evidence>
<comment type="subcellular location">
    <subcellularLocation>
        <location evidence="1">Membrane</location>
        <topology evidence="1">Multi-pass membrane protein</topology>
    </subcellularLocation>
</comment>
<evidence type="ECO:0000256" key="5">
    <source>
        <dbReference type="ARBA" id="ARBA00023136"/>
    </source>
</evidence>
<feature type="transmembrane region" description="Helical" evidence="6">
    <location>
        <begin position="88"/>
        <end position="111"/>
    </location>
</feature>
<proteinExistence type="inferred from homology"/>
<evidence type="ECO:0008006" key="8">
    <source>
        <dbReference type="Google" id="ProtNLM"/>
    </source>
</evidence>
<keyword evidence="4 6" id="KW-1133">Transmembrane helix</keyword>
<evidence type="ECO:0000256" key="4">
    <source>
        <dbReference type="ARBA" id="ARBA00022989"/>
    </source>
</evidence>
<dbReference type="Pfam" id="PF03073">
    <property type="entry name" value="TspO_MBR"/>
    <property type="match status" value="1"/>
</dbReference>
<dbReference type="PANTHER" id="PTHR10057:SF0">
    <property type="entry name" value="TRANSLOCATOR PROTEIN"/>
    <property type="match status" value="1"/>
</dbReference>
<dbReference type="GO" id="GO:0016020">
    <property type="term" value="C:membrane"/>
    <property type="evidence" value="ECO:0007669"/>
    <property type="project" value="UniProtKB-SubCell"/>
</dbReference>
<dbReference type="AlphaFoldDB" id="A0A6J4SU29"/>
<protein>
    <recommendedName>
        <fullName evidence="8">Tryptophan-rich sensory protein</fullName>
    </recommendedName>
</protein>
<organism evidence="7">
    <name type="scientific">uncultured Sphingomonadaceae bacterium</name>
    <dbReference type="NCBI Taxonomy" id="169976"/>
    <lineage>
        <taxon>Bacteria</taxon>
        <taxon>Pseudomonadati</taxon>
        <taxon>Pseudomonadota</taxon>
        <taxon>Alphaproteobacteria</taxon>
        <taxon>Sphingomonadales</taxon>
        <taxon>Sphingomonadaceae</taxon>
        <taxon>environmental samples</taxon>
    </lineage>
</organism>
<dbReference type="PIRSF" id="PIRSF005859">
    <property type="entry name" value="PBR"/>
    <property type="match status" value="1"/>
</dbReference>
<dbReference type="Gene3D" id="1.20.1260.100">
    <property type="entry name" value="TspO/MBR protein"/>
    <property type="match status" value="1"/>
</dbReference>
<gene>
    <name evidence="7" type="ORF">AVDCRST_MAG91-1300</name>
</gene>
<dbReference type="PANTHER" id="PTHR10057">
    <property type="entry name" value="PERIPHERAL-TYPE BENZODIAZEPINE RECEPTOR"/>
    <property type="match status" value="1"/>
</dbReference>
<feature type="transmembrane region" description="Helical" evidence="6">
    <location>
        <begin position="117"/>
        <end position="136"/>
    </location>
</feature>
<dbReference type="GO" id="GO:0033013">
    <property type="term" value="P:tetrapyrrole metabolic process"/>
    <property type="evidence" value="ECO:0007669"/>
    <property type="project" value="UniProtKB-ARBA"/>
</dbReference>
<dbReference type="CDD" id="cd15904">
    <property type="entry name" value="TSPO_MBR"/>
    <property type="match status" value="1"/>
</dbReference>
<keyword evidence="3 6" id="KW-0812">Transmembrane</keyword>
<reference evidence="7" key="1">
    <citation type="submission" date="2020-02" db="EMBL/GenBank/DDBJ databases">
        <authorList>
            <person name="Meier V. D."/>
        </authorList>
    </citation>
    <scope>NUCLEOTIDE SEQUENCE</scope>
    <source>
        <strain evidence="7">AVDCRST_MAG91</strain>
    </source>
</reference>
<accession>A0A6J4SU29</accession>
<evidence type="ECO:0000256" key="6">
    <source>
        <dbReference type="SAM" id="Phobius"/>
    </source>
</evidence>
<sequence length="184" mass="19740">MTGIASRGQLRMSFLRTALVIVPLVLLLGSLSGWLSGSSARDGWYDALAKPGFTPPGGTFALAWTALYVLMGVALAMIVYARGARGRGLAIGLFAVQFLLNLAWSPTFFAAHQVWPAFWLVVAMLVAAAATTLAFFRIRPRAGVLMLPYLAWLGFAAVLNYEIARLNPDAQRLAPEPGSAEMAL</sequence>
<evidence type="ECO:0000256" key="1">
    <source>
        <dbReference type="ARBA" id="ARBA00004141"/>
    </source>
</evidence>
<evidence type="ECO:0000256" key="2">
    <source>
        <dbReference type="ARBA" id="ARBA00007524"/>
    </source>
</evidence>
<comment type="similarity">
    <text evidence="2">Belongs to the TspO/BZRP family.</text>
</comment>
<evidence type="ECO:0000313" key="7">
    <source>
        <dbReference type="EMBL" id="CAA9505377.1"/>
    </source>
</evidence>
<dbReference type="EMBL" id="CADCVX010000262">
    <property type="protein sequence ID" value="CAA9505377.1"/>
    <property type="molecule type" value="Genomic_DNA"/>
</dbReference>
<dbReference type="FunFam" id="1.20.1260.100:FF:000001">
    <property type="entry name" value="translocator protein 2"/>
    <property type="match status" value="1"/>
</dbReference>